<reference evidence="1" key="2">
    <citation type="journal article" date="2015" name="Data Brief">
        <title>Shoot transcriptome of the giant reed, Arundo donax.</title>
        <authorList>
            <person name="Barrero R.A."/>
            <person name="Guerrero F.D."/>
            <person name="Moolhuijzen P."/>
            <person name="Goolsby J.A."/>
            <person name="Tidwell J."/>
            <person name="Bellgard S.E."/>
            <person name="Bellgard M.I."/>
        </authorList>
    </citation>
    <scope>NUCLEOTIDE SEQUENCE</scope>
    <source>
        <tissue evidence="1">Shoot tissue taken approximately 20 cm above the soil surface</tissue>
    </source>
</reference>
<proteinExistence type="predicted"/>
<dbReference type="EMBL" id="GBRH01251317">
    <property type="protein sequence ID" value="JAD46578.1"/>
    <property type="molecule type" value="Transcribed_RNA"/>
</dbReference>
<sequence>MHSIANGHSALHSPFCTAPRRQWHTPCLPFSQHRTQASF</sequence>
<name>A0A0A9A9H4_ARUDO</name>
<accession>A0A0A9A9H4</accession>
<evidence type="ECO:0000313" key="1">
    <source>
        <dbReference type="EMBL" id="JAD46578.1"/>
    </source>
</evidence>
<protein>
    <submittedName>
        <fullName evidence="1">Uncharacterized protein</fullName>
    </submittedName>
</protein>
<organism evidence="1">
    <name type="scientific">Arundo donax</name>
    <name type="common">Giant reed</name>
    <name type="synonym">Donax arundinaceus</name>
    <dbReference type="NCBI Taxonomy" id="35708"/>
    <lineage>
        <taxon>Eukaryota</taxon>
        <taxon>Viridiplantae</taxon>
        <taxon>Streptophyta</taxon>
        <taxon>Embryophyta</taxon>
        <taxon>Tracheophyta</taxon>
        <taxon>Spermatophyta</taxon>
        <taxon>Magnoliopsida</taxon>
        <taxon>Liliopsida</taxon>
        <taxon>Poales</taxon>
        <taxon>Poaceae</taxon>
        <taxon>PACMAD clade</taxon>
        <taxon>Arundinoideae</taxon>
        <taxon>Arundineae</taxon>
        <taxon>Arundo</taxon>
    </lineage>
</organism>
<reference evidence="1" key="1">
    <citation type="submission" date="2014-09" db="EMBL/GenBank/DDBJ databases">
        <authorList>
            <person name="Magalhaes I.L.F."/>
            <person name="Oliveira U."/>
            <person name="Santos F.R."/>
            <person name="Vidigal T.H.D.A."/>
            <person name="Brescovit A.D."/>
            <person name="Santos A.J."/>
        </authorList>
    </citation>
    <scope>NUCLEOTIDE SEQUENCE</scope>
    <source>
        <tissue evidence="1">Shoot tissue taken approximately 20 cm above the soil surface</tissue>
    </source>
</reference>
<dbReference type="AlphaFoldDB" id="A0A0A9A9H4"/>